<gene>
    <name evidence="1" type="ORF">SCALOS_LOCUS438</name>
</gene>
<organism evidence="1 2">
    <name type="scientific">Scutellospora calospora</name>
    <dbReference type="NCBI Taxonomy" id="85575"/>
    <lineage>
        <taxon>Eukaryota</taxon>
        <taxon>Fungi</taxon>
        <taxon>Fungi incertae sedis</taxon>
        <taxon>Mucoromycota</taxon>
        <taxon>Glomeromycotina</taxon>
        <taxon>Glomeromycetes</taxon>
        <taxon>Diversisporales</taxon>
        <taxon>Gigasporaceae</taxon>
        <taxon>Scutellospora</taxon>
    </lineage>
</organism>
<dbReference type="Proteomes" id="UP000789860">
    <property type="component" value="Unassembled WGS sequence"/>
</dbReference>
<protein>
    <submittedName>
        <fullName evidence="1">378_t:CDS:1</fullName>
    </submittedName>
</protein>
<sequence length="399" mass="43978">MNSRQIKLTVSYLSILLISCVSGTHYLFSVYSISIQERLNFSSVQINTIGSACNYGVFLGKPVLGYFVDNYGARRVCFAASILIFAGFSCLALTYEKIFPTSFLLCAFYLFWTGVASSGGAVSFLTTTAKNFSSNRGTAISIPLALLGLSAFIYSQINMHFFDDTFHFLLFIAFTAGLCMSFGSLFLVVIPAPQHVSDTIESGSNDSISRDDQRIEQTPLLNKNNSNTINRDQIELDIGGWQLLRNKDAISMILILVFFAGTGLMYINNVGIIIESLYHASATPHSDAKIKNLLGFHVSLISICSCIGRILIGPLSDIAKNYFDLSRICSLLFAGVWLFCGNLLALLWVHDIDQLWIVSTCIGLGFGVLYGVAPTTCSEYFGSRHFGFNWLVFKSLNLM</sequence>
<dbReference type="EMBL" id="CAJVPM010000209">
    <property type="protein sequence ID" value="CAG8438340.1"/>
    <property type="molecule type" value="Genomic_DNA"/>
</dbReference>
<comment type="caution">
    <text evidence="1">The sequence shown here is derived from an EMBL/GenBank/DDBJ whole genome shotgun (WGS) entry which is preliminary data.</text>
</comment>
<evidence type="ECO:0000313" key="2">
    <source>
        <dbReference type="Proteomes" id="UP000789860"/>
    </source>
</evidence>
<evidence type="ECO:0000313" key="1">
    <source>
        <dbReference type="EMBL" id="CAG8438340.1"/>
    </source>
</evidence>
<accession>A0ACA9JVF4</accession>
<reference evidence="1" key="1">
    <citation type="submission" date="2021-06" db="EMBL/GenBank/DDBJ databases">
        <authorList>
            <person name="Kallberg Y."/>
            <person name="Tangrot J."/>
            <person name="Rosling A."/>
        </authorList>
    </citation>
    <scope>NUCLEOTIDE SEQUENCE</scope>
    <source>
        <strain evidence="1">AU212A</strain>
    </source>
</reference>
<keyword evidence="2" id="KW-1185">Reference proteome</keyword>
<name>A0ACA9JVF4_9GLOM</name>
<proteinExistence type="predicted"/>